<dbReference type="EMBL" id="KV425566">
    <property type="protein sequence ID" value="KZT26448.1"/>
    <property type="molecule type" value="Genomic_DNA"/>
</dbReference>
<feature type="compositionally biased region" description="Polar residues" evidence="1">
    <location>
        <begin position="206"/>
        <end position="230"/>
    </location>
</feature>
<evidence type="ECO:0000313" key="3">
    <source>
        <dbReference type="Proteomes" id="UP000076761"/>
    </source>
</evidence>
<dbReference type="AlphaFoldDB" id="A0A165TC27"/>
<feature type="compositionally biased region" description="Polar residues" evidence="1">
    <location>
        <begin position="30"/>
        <end position="43"/>
    </location>
</feature>
<keyword evidence="3" id="KW-1185">Reference proteome</keyword>
<dbReference type="Proteomes" id="UP000076761">
    <property type="component" value="Unassembled WGS sequence"/>
</dbReference>
<evidence type="ECO:0000313" key="2">
    <source>
        <dbReference type="EMBL" id="KZT26448.1"/>
    </source>
</evidence>
<feature type="region of interest" description="Disordered" evidence="1">
    <location>
        <begin position="205"/>
        <end position="238"/>
    </location>
</feature>
<protein>
    <submittedName>
        <fullName evidence="2">Uncharacterized protein</fullName>
    </submittedName>
</protein>
<sequence length="376" mass="39488">MVVLSVSMSSSNTDPSSRKPSGSSTRSGGHSPTSSPSKTNSQRKPAPSGGANNMFGVAMSSTNTLKGLNSGWQVWGNAVPTSKRTTSISSVTSGPDVSSAQGETHYRSNLGEPWNATRSSGAWEETNGSPKKKDMYPMVKFGRAVFCPYGKMTELSLRLHVHSIAVQEDRPAALSKAGQYSPQRFEGNLSKESTVAPRYSIAVSPSKATSFNSSPSTFAGQQSGLSTSASGAGYEASQAPATVETDLSLALRGMTVEDDYGMSHANGQYAASSSMGQATNGPGQSPQGVMPPIRVAHPLQQARMPYGAYPQSINNAYYTGPHAGQVDYAYSYDSYRGVVSDPSVYTSSAAVNAASSPTSVYPTVSFFLHALTHLLI</sequence>
<feature type="compositionally biased region" description="Low complexity" evidence="1">
    <location>
        <begin position="1"/>
        <end position="11"/>
    </location>
</feature>
<accession>A0A165TC27</accession>
<dbReference type="InParanoid" id="A0A165TC27"/>
<reference evidence="2 3" key="1">
    <citation type="journal article" date="2016" name="Mol. Biol. Evol.">
        <title>Comparative Genomics of Early-Diverging Mushroom-Forming Fungi Provides Insights into the Origins of Lignocellulose Decay Capabilities.</title>
        <authorList>
            <person name="Nagy L.G."/>
            <person name="Riley R."/>
            <person name="Tritt A."/>
            <person name="Adam C."/>
            <person name="Daum C."/>
            <person name="Floudas D."/>
            <person name="Sun H."/>
            <person name="Yadav J.S."/>
            <person name="Pangilinan J."/>
            <person name="Larsson K.H."/>
            <person name="Matsuura K."/>
            <person name="Barry K."/>
            <person name="Labutti K."/>
            <person name="Kuo R."/>
            <person name="Ohm R.A."/>
            <person name="Bhattacharya S.S."/>
            <person name="Shirouzu T."/>
            <person name="Yoshinaga Y."/>
            <person name="Martin F.M."/>
            <person name="Grigoriev I.V."/>
            <person name="Hibbett D.S."/>
        </authorList>
    </citation>
    <scope>NUCLEOTIDE SEQUENCE [LARGE SCALE GENOMIC DNA]</scope>
    <source>
        <strain evidence="2 3">HHB14362 ss-1</strain>
    </source>
</reference>
<feature type="region of interest" description="Disordered" evidence="1">
    <location>
        <begin position="265"/>
        <end position="286"/>
    </location>
</feature>
<feature type="region of interest" description="Disordered" evidence="1">
    <location>
        <begin position="1"/>
        <end position="57"/>
    </location>
</feature>
<organism evidence="2 3">
    <name type="scientific">Neolentinus lepideus HHB14362 ss-1</name>
    <dbReference type="NCBI Taxonomy" id="1314782"/>
    <lineage>
        <taxon>Eukaryota</taxon>
        <taxon>Fungi</taxon>
        <taxon>Dikarya</taxon>
        <taxon>Basidiomycota</taxon>
        <taxon>Agaricomycotina</taxon>
        <taxon>Agaricomycetes</taxon>
        <taxon>Gloeophyllales</taxon>
        <taxon>Gloeophyllaceae</taxon>
        <taxon>Neolentinus</taxon>
    </lineage>
</organism>
<dbReference type="OrthoDB" id="668540at2759"/>
<dbReference type="STRING" id="1314782.A0A165TC27"/>
<name>A0A165TC27_9AGAM</name>
<evidence type="ECO:0000256" key="1">
    <source>
        <dbReference type="SAM" id="MobiDB-lite"/>
    </source>
</evidence>
<proteinExistence type="predicted"/>
<feature type="compositionally biased region" description="Low complexity" evidence="1">
    <location>
        <begin position="18"/>
        <end position="29"/>
    </location>
</feature>
<feature type="compositionally biased region" description="Polar residues" evidence="1">
    <location>
        <begin position="82"/>
        <end position="102"/>
    </location>
</feature>
<gene>
    <name evidence="2" type="ORF">NEOLEDRAFT_1196393</name>
</gene>
<feature type="region of interest" description="Disordered" evidence="1">
    <location>
        <begin position="82"/>
        <end position="130"/>
    </location>
</feature>